<evidence type="ECO:0000313" key="2">
    <source>
        <dbReference type="Proteomes" id="UP000427281"/>
    </source>
</evidence>
<dbReference type="PANTHER" id="PTHR37833:SF1">
    <property type="entry name" value="SIGNAL PEPTIDE PROTEIN"/>
    <property type="match status" value="1"/>
</dbReference>
<keyword evidence="2" id="KW-1185">Reference proteome</keyword>
<dbReference type="KEGG" id="gim:F1728_30115"/>
<proteinExistence type="predicted"/>
<dbReference type="Pfam" id="PF07610">
    <property type="entry name" value="DUF1573"/>
    <property type="match status" value="1"/>
</dbReference>
<reference evidence="1 2" key="1">
    <citation type="submission" date="2019-09" db="EMBL/GenBank/DDBJ databases">
        <title>Gimesia benthica sp. nov., a novel bacterium isolated from deep-sea water of the Northwest Indian Ocean.</title>
        <authorList>
            <person name="Dai X."/>
        </authorList>
    </citation>
    <scope>NUCLEOTIDE SEQUENCE [LARGE SCALE GENOMIC DNA]</scope>
    <source>
        <strain evidence="1 2">E7</strain>
    </source>
</reference>
<protein>
    <submittedName>
        <fullName evidence="1">DUF1573 domain-containing protein</fullName>
    </submittedName>
</protein>
<dbReference type="PANTHER" id="PTHR37833">
    <property type="entry name" value="LIPOPROTEIN-RELATED"/>
    <property type="match status" value="1"/>
</dbReference>
<dbReference type="Proteomes" id="UP000427281">
    <property type="component" value="Chromosome"/>
</dbReference>
<gene>
    <name evidence="1" type="ORF">F1728_30115</name>
</gene>
<dbReference type="AlphaFoldDB" id="A0A6I6AK01"/>
<dbReference type="RefSeq" id="WP_155367125.1">
    <property type="nucleotide sequence ID" value="NZ_CP043930.1"/>
</dbReference>
<dbReference type="EMBL" id="CP043930">
    <property type="protein sequence ID" value="QGQ26668.1"/>
    <property type="molecule type" value="Genomic_DNA"/>
</dbReference>
<name>A0A6I6AK01_9PLAN</name>
<accession>A0A6I6AK01</accession>
<evidence type="ECO:0000313" key="1">
    <source>
        <dbReference type="EMBL" id="QGQ26668.1"/>
    </source>
</evidence>
<sequence>MLNRILQSKWTRRSLLTLATLPFVLSSIAYWNGSTVQKSMAGAPRPALAFETFLVDRGMIKETERVVGARFRFKNLSDQTVTVKELIPSCGCLQPHLEKRVYEPHESGEFILKMETAGESPGQKELFVDFKYEDTMERVARLTFKVELPIRRLVVKPKALVIYQFTPGRTVHPVTVSDYRGGKDFEIISVKSTSKYAKVELGALENNDGLRQQKVDVIVEDLVPPGKHDGLVVIKTNDTDFPELYVPLIIQGPDQKTVLRPEVASPQAN</sequence>
<organism evidence="1 2">
    <name type="scientific">Gimesia benthica</name>
    <dbReference type="NCBI Taxonomy" id="2608982"/>
    <lineage>
        <taxon>Bacteria</taxon>
        <taxon>Pseudomonadati</taxon>
        <taxon>Planctomycetota</taxon>
        <taxon>Planctomycetia</taxon>
        <taxon>Planctomycetales</taxon>
        <taxon>Planctomycetaceae</taxon>
        <taxon>Gimesia</taxon>
    </lineage>
</organism>
<dbReference type="InterPro" id="IPR011467">
    <property type="entry name" value="DUF1573"/>
</dbReference>